<dbReference type="EMBL" id="JARYGZ010000001">
    <property type="protein sequence ID" value="MDH7638499.1"/>
    <property type="molecule type" value="Genomic_DNA"/>
</dbReference>
<comment type="catalytic activity">
    <reaction evidence="11">
        <text>N(6)-L-threonylcarbamoyladenosine(37) in tRNA + (sulfur carrier)-SH + AH2 + 2 S-adenosyl-L-methionine = 2-methylsulfanyl-N(6)-L-threonylcarbamoyladenosine(37) in tRNA + (sulfur carrier)-H + 5'-deoxyadenosine + L-methionine + A + S-adenosyl-L-homocysteine + 2 H(+)</text>
        <dbReference type="Rhea" id="RHEA:37075"/>
        <dbReference type="Rhea" id="RHEA-COMP:10163"/>
        <dbReference type="Rhea" id="RHEA-COMP:11092"/>
        <dbReference type="Rhea" id="RHEA-COMP:14737"/>
        <dbReference type="Rhea" id="RHEA-COMP:14739"/>
        <dbReference type="ChEBI" id="CHEBI:13193"/>
        <dbReference type="ChEBI" id="CHEBI:15378"/>
        <dbReference type="ChEBI" id="CHEBI:17319"/>
        <dbReference type="ChEBI" id="CHEBI:17499"/>
        <dbReference type="ChEBI" id="CHEBI:29917"/>
        <dbReference type="ChEBI" id="CHEBI:57844"/>
        <dbReference type="ChEBI" id="CHEBI:57856"/>
        <dbReference type="ChEBI" id="CHEBI:59789"/>
        <dbReference type="ChEBI" id="CHEBI:64428"/>
        <dbReference type="ChEBI" id="CHEBI:74418"/>
        <dbReference type="ChEBI" id="CHEBI:74420"/>
        <dbReference type="EC" id="2.8.4.5"/>
    </reaction>
</comment>
<dbReference type="PROSITE" id="PS50926">
    <property type="entry name" value="TRAM"/>
    <property type="match status" value="1"/>
</dbReference>
<dbReference type="Proteomes" id="UP001160625">
    <property type="component" value="Unassembled WGS sequence"/>
</dbReference>
<dbReference type="InterPro" id="IPR023404">
    <property type="entry name" value="rSAM_horseshoe"/>
</dbReference>
<dbReference type="Gene3D" id="3.40.50.12160">
    <property type="entry name" value="Methylthiotransferase, N-terminal domain"/>
    <property type="match status" value="1"/>
</dbReference>
<evidence type="ECO:0000259" key="12">
    <source>
        <dbReference type="PROSITE" id="PS50926"/>
    </source>
</evidence>
<evidence type="ECO:0000256" key="1">
    <source>
        <dbReference type="ARBA" id="ARBA00001966"/>
    </source>
</evidence>
<keyword evidence="7" id="KW-0479">Metal-binding</keyword>
<dbReference type="InterPro" id="IPR058240">
    <property type="entry name" value="rSAM_sf"/>
</dbReference>
<dbReference type="NCBIfam" id="TIGR01579">
    <property type="entry name" value="MiaB-like-C"/>
    <property type="match status" value="1"/>
</dbReference>
<dbReference type="PROSITE" id="PS51918">
    <property type="entry name" value="RADICAL_SAM"/>
    <property type="match status" value="1"/>
</dbReference>
<comment type="caution">
    <text evidence="15">The sequence shown here is derived from an EMBL/GenBank/DDBJ whole genome shotgun (WGS) entry which is preliminary data.</text>
</comment>
<evidence type="ECO:0000256" key="3">
    <source>
        <dbReference type="ARBA" id="ARBA00013273"/>
    </source>
</evidence>
<evidence type="ECO:0000256" key="11">
    <source>
        <dbReference type="ARBA" id="ARBA00051661"/>
    </source>
</evidence>
<evidence type="ECO:0000256" key="6">
    <source>
        <dbReference type="ARBA" id="ARBA00022691"/>
    </source>
</evidence>
<evidence type="ECO:0000259" key="13">
    <source>
        <dbReference type="PROSITE" id="PS51449"/>
    </source>
</evidence>
<dbReference type="InterPro" id="IPR020612">
    <property type="entry name" value="Methylthiotransferase_CS"/>
</dbReference>
<dbReference type="RefSeq" id="WP_281045167.1">
    <property type="nucleotide sequence ID" value="NZ_JARYGZ010000001.1"/>
</dbReference>
<dbReference type="SUPFAM" id="SSF102114">
    <property type="entry name" value="Radical SAM enzymes"/>
    <property type="match status" value="1"/>
</dbReference>
<evidence type="ECO:0000256" key="7">
    <source>
        <dbReference type="ARBA" id="ARBA00022723"/>
    </source>
</evidence>
<dbReference type="InterPro" id="IPR038135">
    <property type="entry name" value="Methylthiotransferase_N_sf"/>
</dbReference>
<feature type="domain" description="Radical SAM core" evidence="14">
    <location>
        <begin position="104"/>
        <end position="337"/>
    </location>
</feature>
<accession>A0ABT6MZL4</accession>
<dbReference type="InterPro" id="IPR006638">
    <property type="entry name" value="Elp3/MiaA/NifB-like_rSAM"/>
</dbReference>
<evidence type="ECO:0000256" key="9">
    <source>
        <dbReference type="ARBA" id="ARBA00023014"/>
    </source>
</evidence>
<evidence type="ECO:0000259" key="14">
    <source>
        <dbReference type="PROSITE" id="PS51918"/>
    </source>
</evidence>
<dbReference type="InterPro" id="IPR007197">
    <property type="entry name" value="rSAM"/>
</dbReference>
<dbReference type="InterPro" id="IPR013848">
    <property type="entry name" value="Methylthiotransferase_N"/>
</dbReference>
<keyword evidence="9" id="KW-0411">Iron-sulfur</keyword>
<evidence type="ECO:0000313" key="15">
    <source>
        <dbReference type="EMBL" id="MDH7638499.1"/>
    </source>
</evidence>
<evidence type="ECO:0000256" key="5">
    <source>
        <dbReference type="ARBA" id="ARBA00022679"/>
    </source>
</evidence>
<name>A0ABT6MZL4_9SPHN</name>
<dbReference type="Pfam" id="PF04055">
    <property type="entry name" value="Radical_SAM"/>
    <property type="match status" value="1"/>
</dbReference>
<organism evidence="15 16">
    <name type="scientific">Sphingomonas oryzagri</name>
    <dbReference type="NCBI Taxonomy" id="3042314"/>
    <lineage>
        <taxon>Bacteria</taxon>
        <taxon>Pseudomonadati</taxon>
        <taxon>Pseudomonadota</taxon>
        <taxon>Alphaproteobacteria</taxon>
        <taxon>Sphingomonadales</taxon>
        <taxon>Sphingomonadaceae</taxon>
        <taxon>Sphingomonas</taxon>
    </lineage>
</organism>
<dbReference type="SMART" id="SM00729">
    <property type="entry name" value="Elp3"/>
    <property type="match status" value="1"/>
</dbReference>
<dbReference type="PANTHER" id="PTHR11918">
    <property type="entry name" value="RADICAL SAM PROTEINS"/>
    <property type="match status" value="1"/>
</dbReference>
<dbReference type="PANTHER" id="PTHR11918:SF45">
    <property type="entry name" value="THREONYLCARBAMOYLADENOSINE TRNA METHYLTHIOTRANSFERASE"/>
    <property type="match status" value="1"/>
</dbReference>
<feature type="domain" description="TRAM" evidence="12">
    <location>
        <begin position="337"/>
        <end position="402"/>
    </location>
</feature>
<evidence type="ECO:0000256" key="2">
    <source>
        <dbReference type="ARBA" id="ARBA00002399"/>
    </source>
</evidence>
<dbReference type="SFLD" id="SFLDS00029">
    <property type="entry name" value="Radical_SAM"/>
    <property type="match status" value="1"/>
</dbReference>
<gene>
    <name evidence="15" type="primary">mtaB</name>
    <name evidence="15" type="ORF">QGN17_07120</name>
</gene>
<evidence type="ECO:0000313" key="16">
    <source>
        <dbReference type="Proteomes" id="UP001160625"/>
    </source>
</evidence>
<keyword evidence="6" id="KW-0949">S-adenosyl-L-methionine</keyword>
<dbReference type="SFLD" id="SFLDG01082">
    <property type="entry name" value="B12-binding_domain_containing"/>
    <property type="match status" value="1"/>
</dbReference>
<reference evidence="15" key="1">
    <citation type="submission" date="2023-04" db="EMBL/GenBank/DDBJ databases">
        <title>Sphingomonas sp. MAHUQ-71 isolated from rice field.</title>
        <authorList>
            <person name="Huq M.A."/>
        </authorList>
    </citation>
    <scope>NUCLEOTIDE SEQUENCE</scope>
    <source>
        <strain evidence="15">MAHUQ-71</strain>
    </source>
</reference>
<keyword evidence="5" id="KW-0808">Transferase</keyword>
<keyword evidence="4" id="KW-0004">4Fe-4S</keyword>
<dbReference type="PROSITE" id="PS51449">
    <property type="entry name" value="MTTASE_N"/>
    <property type="match status" value="1"/>
</dbReference>
<dbReference type="InterPro" id="IPR006467">
    <property type="entry name" value="MiaB-like_bact"/>
</dbReference>
<dbReference type="EC" id="2.8.4.5" evidence="3"/>
<dbReference type="InterPro" id="IPR005839">
    <property type="entry name" value="Methylthiotransferase"/>
</dbReference>
<evidence type="ECO:0000256" key="10">
    <source>
        <dbReference type="ARBA" id="ARBA00031213"/>
    </source>
</evidence>
<keyword evidence="8" id="KW-0408">Iron</keyword>
<dbReference type="NCBIfam" id="TIGR00089">
    <property type="entry name" value="MiaB/RimO family radical SAM methylthiotransferase"/>
    <property type="match status" value="1"/>
</dbReference>
<proteinExistence type="predicted"/>
<dbReference type="InterPro" id="IPR002792">
    <property type="entry name" value="TRAM_dom"/>
</dbReference>
<keyword evidence="16" id="KW-1185">Reference proteome</keyword>
<dbReference type="PROSITE" id="PS01278">
    <property type="entry name" value="MTTASE_RADICAL"/>
    <property type="match status" value="1"/>
</dbReference>
<evidence type="ECO:0000256" key="4">
    <source>
        <dbReference type="ARBA" id="ARBA00022485"/>
    </source>
</evidence>
<dbReference type="CDD" id="cd01335">
    <property type="entry name" value="Radical_SAM"/>
    <property type="match status" value="1"/>
</dbReference>
<dbReference type="Gene3D" id="3.80.30.20">
    <property type="entry name" value="tm_1862 like domain"/>
    <property type="match status" value="1"/>
</dbReference>
<feature type="domain" description="MTTase N-terminal" evidence="13">
    <location>
        <begin position="1"/>
        <end position="88"/>
    </location>
</feature>
<dbReference type="Pfam" id="PF00919">
    <property type="entry name" value="UPF0004"/>
    <property type="match status" value="1"/>
</dbReference>
<comment type="function">
    <text evidence="2">Catalyzes the methylthiolation of N6-threonylcarbamoyladenosine (t(6)A), leading to the formation of 2-methylthio-N6-threonylcarbamoyladenosine (ms(2)t(6)A) at position 37 in tRNAs that read codons beginning with adenine.</text>
</comment>
<comment type="cofactor">
    <cofactor evidence="1">
        <name>[4Fe-4S] cluster</name>
        <dbReference type="ChEBI" id="CHEBI:49883"/>
    </cofactor>
</comment>
<evidence type="ECO:0000256" key="8">
    <source>
        <dbReference type="ARBA" id="ARBA00023004"/>
    </source>
</evidence>
<protein>
    <recommendedName>
        <fullName evidence="3">tRNA (N(6)-L-threonylcarbamoyladenosine(37)-C(2))-methylthiotransferase</fullName>
        <ecNumber evidence="3">2.8.4.5</ecNumber>
    </recommendedName>
    <alternativeName>
        <fullName evidence="10">tRNA-t(6)A37 methylthiotransferase</fullName>
    </alternativeName>
</protein>
<sequence>MRQLAGDQDDLVIVNSCAVTAEAVRQARKEIRRAAKLRPDARIVVTGCAAQVEPERFATMPEVAAVIGNKEKWDARHFLPSAEQVRVSDIMAVRETAPHLVAGFGERARAFVEVQNGCDHRCTFCIIPFARGPSRSVPAGLVVDRIQALVDEGYNEVVLTGVDTTSYGPDLPGDQSLGHLVERVLKLVPGLRRLRLSSLDSVEIDDRLFDLVTGEPRVQPHLHLSLQAGDDMILKRMKRRHSRAQSVAMVERLKARRPDIAIGADLIAGFPTETEAQALNGLALLDDCDIVHAHIFPFSPRTGTPAARMPALDPVLVAARARRLREAAEARRRRWLETLVGTEQSLLIEQIDGRGHTAGYAPARLASGAAPRGALTNAVRRGDVVAMRITHIEGEMLVGEAL</sequence>